<evidence type="ECO:0000313" key="1">
    <source>
        <dbReference type="EMBL" id="KAK9703653.1"/>
    </source>
</evidence>
<evidence type="ECO:0000313" key="2">
    <source>
        <dbReference type="Proteomes" id="UP001458880"/>
    </source>
</evidence>
<protein>
    <submittedName>
        <fullName evidence="1">Uncharacterized protein</fullName>
    </submittedName>
</protein>
<dbReference type="AlphaFoldDB" id="A0AAW1JIC6"/>
<comment type="caution">
    <text evidence="1">The sequence shown here is derived from an EMBL/GenBank/DDBJ whole genome shotgun (WGS) entry which is preliminary data.</text>
</comment>
<reference evidence="1 2" key="1">
    <citation type="journal article" date="2024" name="BMC Genomics">
        <title>De novo assembly and annotation of Popillia japonica's genome with initial clues to its potential as an invasive pest.</title>
        <authorList>
            <person name="Cucini C."/>
            <person name="Boschi S."/>
            <person name="Funari R."/>
            <person name="Cardaioli E."/>
            <person name="Iannotti N."/>
            <person name="Marturano G."/>
            <person name="Paoli F."/>
            <person name="Bruttini M."/>
            <person name="Carapelli A."/>
            <person name="Frati F."/>
            <person name="Nardi F."/>
        </authorList>
    </citation>
    <scope>NUCLEOTIDE SEQUENCE [LARGE SCALE GENOMIC DNA]</scope>
    <source>
        <strain evidence="1">DMR45628</strain>
    </source>
</reference>
<accession>A0AAW1JIC6</accession>
<name>A0AAW1JIC6_POPJA</name>
<keyword evidence="2" id="KW-1185">Reference proteome</keyword>
<dbReference type="EMBL" id="JASPKY010000365">
    <property type="protein sequence ID" value="KAK9703653.1"/>
    <property type="molecule type" value="Genomic_DNA"/>
</dbReference>
<gene>
    <name evidence="1" type="ORF">QE152_g29180</name>
</gene>
<dbReference type="Proteomes" id="UP001458880">
    <property type="component" value="Unassembled WGS sequence"/>
</dbReference>
<proteinExistence type="predicted"/>
<organism evidence="1 2">
    <name type="scientific">Popillia japonica</name>
    <name type="common">Japanese beetle</name>
    <dbReference type="NCBI Taxonomy" id="7064"/>
    <lineage>
        <taxon>Eukaryota</taxon>
        <taxon>Metazoa</taxon>
        <taxon>Ecdysozoa</taxon>
        <taxon>Arthropoda</taxon>
        <taxon>Hexapoda</taxon>
        <taxon>Insecta</taxon>
        <taxon>Pterygota</taxon>
        <taxon>Neoptera</taxon>
        <taxon>Endopterygota</taxon>
        <taxon>Coleoptera</taxon>
        <taxon>Polyphaga</taxon>
        <taxon>Scarabaeiformia</taxon>
        <taxon>Scarabaeidae</taxon>
        <taxon>Rutelinae</taxon>
        <taxon>Popillia</taxon>
    </lineage>
</organism>
<sequence length="147" mass="16917">MVENECSSSEDENIDGKTICKDSSSGLEFSSDKDGNYTKVDINDKAYSVGDYISVKLKVEDKKDNFVHYIGKVLEVLHFEISFLKVKCLCKSVKGNEFYFPNQEDMDEISSDKIIGKLQRPKSKESIKRTSKYLQFKENLTMYENVH</sequence>